<dbReference type="Gene3D" id="3.30.70.20">
    <property type="match status" value="1"/>
</dbReference>
<dbReference type="SUPFAM" id="SSF54862">
    <property type="entry name" value="4Fe-4S ferredoxins"/>
    <property type="match status" value="1"/>
</dbReference>
<keyword evidence="4 8" id="KW-0249">Electron transport</keyword>
<evidence type="ECO:0000256" key="7">
    <source>
        <dbReference type="ARBA" id="ARBA00023291"/>
    </source>
</evidence>
<evidence type="ECO:0000256" key="6">
    <source>
        <dbReference type="ARBA" id="ARBA00023014"/>
    </source>
</evidence>
<keyword evidence="11" id="KW-1185">Reference proteome</keyword>
<evidence type="ECO:0000256" key="2">
    <source>
        <dbReference type="ARBA" id="ARBA00022448"/>
    </source>
</evidence>
<dbReference type="PRINTS" id="PR00352">
    <property type="entry name" value="3FE4SFRDOXIN"/>
</dbReference>
<accession>A0ABP5X3C1</accession>
<dbReference type="PANTHER" id="PTHR36923:SF3">
    <property type="entry name" value="FERREDOXIN"/>
    <property type="match status" value="1"/>
</dbReference>
<dbReference type="Pfam" id="PF13459">
    <property type="entry name" value="Fer4_15"/>
    <property type="match status" value="1"/>
</dbReference>
<dbReference type="InterPro" id="IPR051269">
    <property type="entry name" value="Fe-S_cluster_ET"/>
</dbReference>
<keyword evidence="2 8" id="KW-0813">Transport</keyword>
<dbReference type="InterPro" id="IPR001080">
    <property type="entry name" value="3Fe4S_ferredoxin"/>
</dbReference>
<dbReference type="PANTHER" id="PTHR36923">
    <property type="entry name" value="FERREDOXIN"/>
    <property type="match status" value="1"/>
</dbReference>
<keyword evidence="5 8" id="KW-0408">Iron</keyword>
<evidence type="ECO:0000256" key="5">
    <source>
        <dbReference type="ARBA" id="ARBA00023004"/>
    </source>
</evidence>
<proteinExistence type="predicted"/>
<evidence type="ECO:0000313" key="11">
    <source>
        <dbReference type="Proteomes" id="UP001501231"/>
    </source>
</evidence>
<dbReference type="EMBL" id="BAAARW010000027">
    <property type="protein sequence ID" value="GAA2443918.1"/>
    <property type="molecule type" value="Genomic_DNA"/>
</dbReference>
<evidence type="ECO:0000256" key="8">
    <source>
        <dbReference type="RuleBase" id="RU368020"/>
    </source>
</evidence>
<keyword evidence="6 8" id="KW-0411">Iron-sulfur</keyword>
<comment type="caution">
    <text evidence="10">The sequence shown here is derived from an EMBL/GenBank/DDBJ whole genome shotgun (WGS) entry which is preliminary data.</text>
</comment>
<dbReference type="RefSeq" id="WP_344594963.1">
    <property type="nucleotide sequence ID" value="NZ_BAAARW010000027.1"/>
</dbReference>
<sequence>MTDRWTVTFDRHLCVGTGLCAATAPGELDLDERGKGRATAEPLPASEAVLDAAESCPVEAITITDTDTGRRVFPQQPSTTRP</sequence>
<evidence type="ECO:0000313" key="10">
    <source>
        <dbReference type="EMBL" id="GAA2443918.1"/>
    </source>
</evidence>
<feature type="domain" description="4Fe-4S ferredoxin-type" evidence="9">
    <location>
        <begin position="5"/>
        <end position="33"/>
    </location>
</feature>
<dbReference type="InterPro" id="IPR017896">
    <property type="entry name" value="4Fe4S_Fe-S-bd"/>
</dbReference>
<dbReference type="Proteomes" id="UP001501231">
    <property type="component" value="Unassembled WGS sequence"/>
</dbReference>
<keyword evidence="3 8" id="KW-0479">Metal-binding</keyword>
<dbReference type="PROSITE" id="PS51379">
    <property type="entry name" value="4FE4S_FER_2"/>
    <property type="match status" value="1"/>
</dbReference>
<organism evidence="10 11">
    <name type="scientific">Actinomadura vinacea</name>
    <dbReference type="NCBI Taxonomy" id="115336"/>
    <lineage>
        <taxon>Bacteria</taxon>
        <taxon>Bacillati</taxon>
        <taxon>Actinomycetota</taxon>
        <taxon>Actinomycetes</taxon>
        <taxon>Streptosporangiales</taxon>
        <taxon>Thermomonosporaceae</taxon>
        <taxon>Actinomadura</taxon>
    </lineage>
</organism>
<keyword evidence="7" id="KW-0003">3Fe-4S</keyword>
<protein>
    <recommendedName>
        <fullName evidence="8">Ferredoxin</fullName>
    </recommendedName>
</protein>
<name>A0ABP5X3C1_9ACTN</name>
<evidence type="ECO:0000256" key="1">
    <source>
        <dbReference type="ARBA" id="ARBA00001927"/>
    </source>
</evidence>
<comment type="function">
    <text evidence="8">Ferredoxins are iron-sulfur proteins that transfer electrons in a wide variety of metabolic reactions.</text>
</comment>
<evidence type="ECO:0000256" key="3">
    <source>
        <dbReference type="ARBA" id="ARBA00022723"/>
    </source>
</evidence>
<gene>
    <name evidence="10" type="ORF">GCM10010191_70710</name>
</gene>
<evidence type="ECO:0000259" key="9">
    <source>
        <dbReference type="PROSITE" id="PS51379"/>
    </source>
</evidence>
<reference evidence="11" key="1">
    <citation type="journal article" date="2019" name="Int. J. Syst. Evol. Microbiol.">
        <title>The Global Catalogue of Microorganisms (GCM) 10K type strain sequencing project: providing services to taxonomists for standard genome sequencing and annotation.</title>
        <authorList>
            <consortium name="The Broad Institute Genomics Platform"/>
            <consortium name="The Broad Institute Genome Sequencing Center for Infectious Disease"/>
            <person name="Wu L."/>
            <person name="Ma J."/>
        </authorList>
    </citation>
    <scope>NUCLEOTIDE SEQUENCE [LARGE SCALE GENOMIC DNA]</scope>
    <source>
        <strain evidence="11">JCM 3325</strain>
    </source>
</reference>
<comment type="cofactor">
    <cofactor evidence="1">
        <name>[3Fe-4S] cluster</name>
        <dbReference type="ChEBI" id="CHEBI:21137"/>
    </cofactor>
</comment>
<evidence type="ECO:0000256" key="4">
    <source>
        <dbReference type="ARBA" id="ARBA00022982"/>
    </source>
</evidence>